<reference evidence="4 5" key="1">
    <citation type="submission" date="2018-07" db="EMBL/GenBank/DDBJ databases">
        <authorList>
            <person name="Quirk P.G."/>
            <person name="Krulwich T.A."/>
        </authorList>
    </citation>
    <scope>NUCLEOTIDE SEQUENCE [LARGE SCALE GENOMIC DNA]</scope>
    <source>
        <strain evidence="4 5">CC-BB4</strain>
    </source>
</reference>
<feature type="compositionally biased region" description="Low complexity" evidence="1">
    <location>
        <begin position="125"/>
        <end position="138"/>
    </location>
</feature>
<protein>
    <submittedName>
        <fullName evidence="4">PEGA domain-containing protein</fullName>
    </submittedName>
</protein>
<dbReference type="OrthoDB" id="7432923at2"/>
<evidence type="ECO:0000313" key="5">
    <source>
        <dbReference type="Proteomes" id="UP000254889"/>
    </source>
</evidence>
<evidence type="ECO:0000256" key="2">
    <source>
        <dbReference type="SAM" id="SignalP"/>
    </source>
</evidence>
<proteinExistence type="predicted"/>
<feature type="chain" id="PRO_5016806321" evidence="2">
    <location>
        <begin position="22"/>
        <end position="163"/>
    </location>
</feature>
<feature type="region of interest" description="Disordered" evidence="1">
    <location>
        <begin position="86"/>
        <end position="163"/>
    </location>
</feature>
<gene>
    <name evidence="4" type="ORF">DW352_08970</name>
</gene>
<dbReference type="EMBL" id="CP031417">
    <property type="protein sequence ID" value="AXK80630.1"/>
    <property type="molecule type" value="Genomic_DNA"/>
</dbReference>
<dbReference type="InterPro" id="IPR013229">
    <property type="entry name" value="PEGA"/>
</dbReference>
<accession>A0A345ZUN3</accession>
<organism evidence="4 5">
    <name type="scientific">Pseudolabrys taiwanensis</name>
    <dbReference type="NCBI Taxonomy" id="331696"/>
    <lineage>
        <taxon>Bacteria</taxon>
        <taxon>Pseudomonadati</taxon>
        <taxon>Pseudomonadota</taxon>
        <taxon>Alphaproteobacteria</taxon>
        <taxon>Hyphomicrobiales</taxon>
        <taxon>Xanthobacteraceae</taxon>
        <taxon>Pseudolabrys</taxon>
    </lineage>
</organism>
<dbReference type="AlphaFoldDB" id="A0A345ZUN3"/>
<dbReference type="Proteomes" id="UP000254889">
    <property type="component" value="Chromosome"/>
</dbReference>
<dbReference type="Pfam" id="PF08308">
    <property type="entry name" value="PEGA"/>
    <property type="match status" value="1"/>
</dbReference>
<dbReference type="KEGG" id="ptaw:DW352_08970"/>
<name>A0A345ZUN3_9HYPH</name>
<evidence type="ECO:0000313" key="4">
    <source>
        <dbReference type="EMBL" id="AXK80630.1"/>
    </source>
</evidence>
<keyword evidence="5" id="KW-1185">Reference proteome</keyword>
<evidence type="ECO:0000259" key="3">
    <source>
        <dbReference type="Pfam" id="PF08308"/>
    </source>
</evidence>
<feature type="signal peptide" evidence="2">
    <location>
        <begin position="1"/>
        <end position="21"/>
    </location>
</feature>
<dbReference type="PROSITE" id="PS51257">
    <property type="entry name" value="PROKAR_LIPOPROTEIN"/>
    <property type="match status" value="1"/>
</dbReference>
<sequence>MYRVIAIIGGALALAACTSSSDLGDLFKPAPSMDTVRFESEPPGADAKTSNGQTCKTPCALALPTAGPLTVTFTLAGYQPASENIEVIENTGSPPSLRPNPVVVELTPAPPPPAKKPVRRHPAAKKPAAPKPAAAQPAAPAPAPAAAPAQQAPASPWPSTPAR</sequence>
<evidence type="ECO:0000256" key="1">
    <source>
        <dbReference type="SAM" id="MobiDB-lite"/>
    </source>
</evidence>
<feature type="domain" description="PEGA" evidence="3">
    <location>
        <begin position="35"/>
        <end position="90"/>
    </location>
</feature>
<keyword evidence="2" id="KW-0732">Signal</keyword>